<dbReference type="InterPro" id="IPR019591">
    <property type="entry name" value="Mrp/NBP35_ATP-bd"/>
</dbReference>
<protein>
    <recommendedName>
        <fullName evidence="8">Cytosolic Fe-S cluster assembly factor NUBP1 homolog</fullName>
    </recommendedName>
</protein>
<dbReference type="GeneID" id="107221855"/>
<dbReference type="Proteomes" id="UP000829291">
    <property type="component" value="Chromosome 3"/>
</dbReference>
<dbReference type="InterPro" id="IPR033756">
    <property type="entry name" value="YlxH/NBP35"/>
</dbReference>
<comment type="subcellular location">
    <subcellularLocation>
        <location evidence="8">Cytoplasm</location>
    </subcellularLocation>
</comment>
<dbReference type="GO" id="GO:0051539">
    <property type="term" value="F:4 iron, 4 sulfur cluster binding"/>
    <property type="evidence" value="ECO:0007669"/>
    <property type="project" value="UniProtKB-UniRule"/>
</dbReference>
<dbReference type="GO" id="GO:0005634">
    <property type="term" value="C:nucleus"/>
    <property type="evidence" value="ECO:0007669"/>
    <property type="project" value="UniProtKB-SubCell"/>
</dbReference>
<keyword evidence="6 8" id="KW-0408">Iron</keyword>
<evidence type="ECO:0000313" key="11">
    <source>
        <dbReference type="RefSeq" id="XP_015516498.2"/>
    </source>
</evidence>
<dbReference type="InParanoid" id="A0A6J0BRH2"/>
<dbReference type="PANTHER" id="PTHR23264">
    <property type="entry name" value="NUCLEOTIDE-BINDING PROTEIN NBP35 YEAST -RELATED"/>
    <property type="match status" value="1"/>
</dbReference>
<dbReference type="SUPFAM" id="SSF52540">
    <property type="entry name" value="P-loop containing nucleoside triphosphate hydrolases"/>
    <property type="match status" value="1"/>
</dbReference>
<keyword evidence="5 8" id="KW-0067">ATP-binding</keyword>
<comment type="function">
    <text evidence="8">Component of the cytosolic iron-sulfur (Fe/S) protein assembly (CIA) machinery. Required for maturation of extramitochondrial Fe-S proteins. The NUBP1-NUBP2 heterotetramer forms a Fe-S scaffold complex, mediating the de novo assembly of an Fe-S cluster and its transfer to target apoproteins.</text>
</comment>
<dbReference type="PANTHER" id="PTHR23264:SF35">
    <property type="entry name" value="CYTOSOLIC FE-S CLUSTER ASSEMBLY FACTOR NUBP1"/>
    <property type="match status" value="1"/>
</dbReference>
<evidence type="ECO:0000256" key="3">
    <source>
        <dbReference type="ARBA" id="ARBA00022723"/>
    </source>
</evidence>
<feature type="region of interest" description="Disordered" evidence="9">
    <location>
        <begin position="1"/>
        <end position="23"/>
    </location>
</feature>
<evidence type="ECO:0000256" key="4">
    <source>
        <dbReference type="ARBA" id="ARBA00022741"/>
    </source>
</evidence>
<dbReference type="CDD" id="cd02037">
    <property type="entry name" value="Mrp_NBP35"/>
    <property type="match status" value="1"/>
</dbReference>
<evidence type="ECO:0000313" key="10">
    <source>
        <dbReference type="Proteomes" id="UP000829291"/>
    </source>
</evidence>
<proteinExistence type="inferred from homology"/>
<feature type="binding site" evidence="8">
    <location>
        <position position="26"/>
    </location>
    <ligand>
        <name>[4Fe-4S] cluster</name>
        <dbReference type="ChEBI" id="CHEBI:49883"/>
        <label>1</label>
    </ligand>
</feature>
<dbReference type="GO" id="GO:0005524">
    <property type="term" value="F:ATP binding"/>
    <property type="evidence" value="ECO:0007669"/>
    <property type="project" value="UniProtKB-KW"/>
</dbReference>
<keyword evidence="10" id="KW-1185">Reference proteome</keyword>
<comment type="subunit">
    <text evidence="8">Heterotetramer of 2 NUBP1 and 2 NUBP2 chains.</text>
</comment>
<feature type="binding site" evidence="8">
    <location>
        <position position="12"/>
    </location>
    <ligand>
        <name>[4Fe-4S] cluster</name>
        <dbReference type="ChEBI" id="CHEBI:49883"/>
        <label>1</label>
    </ligand>
</feature>
<dbReference type="KEGG" id="nlo:107221855"/>
<feature type="compositionally biased region" description="Basic and acidic residues" evidence="9">
    <location>
        <begin position="1"/>
        <end position="10"/>
    </location>
</feature>
<keyword evidence="4 8" id="KW-0547">Nucleotide-binding</keyword>
<dbReference type="InterPro" id="IPR000808">
    <property type="entry name" value="Mrp-like_CS"/>
</dbReference>
<dbReference type="Pfam" id="PF10609">
    <property type="entry name" value="ParA"/>
    <property type="match status" value="1"/>
</dbReference>
<comment type="cofactor">
    <cofactor evidence="8">
        <name>[4Fe-4S] cluster</name>
        <dbReference type="ChEBI" id="CHEBI:49883"/>
    </cofactor>
    <text evidence="8">Binds 4 [4Fe-4S] clusters per heterotetramer. Contains two stable clusters in the N-termini of NUBP1 and two labile, bridging clusters between subunits of the NUBP1-NUBP2 heterotetramer.</text>
</comment>
<feature type="binding site" evidence="8">
    <location>
        <position position="35"/>
    </location>
    <ligand>
        <name>[4Fe-4S] cluster</name>
        <dbReference type="ChEBI" id="CHEBI:49883"/>
        <label>1</label>
    </ligand>
</feature>
<evidence type="ECO:0000256" key="6">
    <source>
        <dbReference type="ARBA" id="ARBA00023004"/>
    </source>
</evidence>
<dbReference type="AlphaFoldDB" id="A0A6J0BRH2"/>
<sequence>MADVKTEVPEHCPGTQSEDAGKASACAGCPNQTICSSGEANKIDPGIELVKERLLSVKHKILILSGKGGVGKSTITSLVSRALAADDLERNVAVLDIDICGPSQPRVLGVLGEQVHQSASGWSPVYIEDNLSLMSIGFLLGSASDAVIWRGPKKNGMIRQFLSDVDWGSLDYLILDTPPGTSDEHLSATSYLKAAGITGALVVTTPQEVALLDVRKEIDFCNKVKIPIIGIIENMSAFICPKCKNSAEIFPASTGGGRQLAKDLNIEFLGSIPLDPLLARCCDEGKNFMTEMPDSPVVAVLSPMIQRIIQKCEKTEVSSAVDD</sequence>
<dbReference type="RefSeq" id="XP_015516498.2">
    <property type="nucleotide sequence ID" value="XM_015661012.2"/>
</dbReference>
<dbReference type="GO" id="GO:0016226">
    <property type="term" value="P:iron-sulfur cluster assembly"/>
    <property type="evidence" value="ECO:0007669"/>
    <property type="project" value="UniProtKB-UniRule"/>
</dbReference>
<keyword evidence="2 8" id="KW-0963">Cytoplasm</keyword>
<dbReference type="FunCoup" id="A0A6J0BRH2">
    <property type="interactions" value="777"/>
</dbReference>
<feature type="binding site" evidence="8">
    <location>
        <position position="243"/>
    </location>
    <ligand>
        <name>[4Fe-4S] cluster</name>
        <dbReference type="ChEBI" id="CHEBI:49883"/>
        <label>2</label>
        <note>ligand shared with heterodimeric partner</note>
    </ligand>
</feature>
<keyword evidence="1 8" id="KW-0004">4Fe-4S</keyword>
<organism evidence="11">
    <name type="scientific">Neodiprion lecontei</name>
    <name type="common">Redheaded pine sawfly</name>
    <dbReference type="NCBI Taxonomy" id="441921"/>
    <lineage>
        <taxon>Eukaryota</taxon>
        <taxon>Metazoa</taxon>
        <taxon>Ecdysozoa</taxon>
        <taxon>Arthropoda</taxon>
        <taxon>Hexapoda</taxon>
        <taxon>Insecta</taxon>
        <taxon>Pterygota</taxon>
        <taxon>Neoptera</taxon>
        <taxon>Endopterygota</taxon>
        <taxon>Hymenoptera</taxon>
        <taxon>Tenthredinoidea</taxon>
        <taxon>Diprionidae</taxon>
        <taxon>Diprioninae</taxon>
        <taxon>Neodiprion</taxon>
    </lineage>
</organism>
<dbReference type="GO" id="GO:0140663">
    <property type="term" value="F:ATP-dependent FeS chaperone activity"/>
    <property type="evidence" value="ECO:0007669"/>
    <property type="project" value="InterPro"/>
</dbReference>
<dbReference type="GO" id="GO:0005829">
    <property type="term" value="C:cytosol"/>
    <property type="evidence" value="ECO:0007669"/>
    <property type="project" value="TreeGrafter"/>
</dbReference>
<evidence type="ECO:0000256" key="7">
    <source>
        <dbReference type="ARBA" id="ARBA00023014"/>
    </source>
</evidence>
<dbReference type="HAMAP" id="MF_02040">
    <property type="entry name" value="Mrp_NBP35"/>
    <property type="match status" value="1"/>
</dbReference>
<keyword evidence="3 8" id="KW-0479">Metal-binding</keyword>
<gene>
    <name evidence="11" type="primary">LOC107221855</name>
</gene>
<feature type="binding site" evidence="8">
    <location>
        <begin position="66"/>
        <end position="73"/>
    </location>
    <ligand>
        <name>ATP</name>
        <dbReference type="ChEBI" id="CHEBI:30616"/>
    </ligand>
</feature>
<evidence type="ECO:0000256" key="1">
    <source>
        <dbReference type="ARBA" id="ARBA00022485"/>
    </source>
</evidence>
<dbReference type="PROSITE" id="PS01215">
    <property type="entry name" value="MRP"/>
    <property type="match status" value="1"/>
</dbReference>
<feature type="binding site" evidence="8">
    <location>
        <position position="29"/>
    </location>
    <ligand>
        <name>[4Fe-4S] cluster</name>
        <dbReference type="ChEBI" id="CHEBI:49883"/>
        <label>1</label>
    </ligand>
</feature>
<accession>A0A6J0BRH2</accession>
<name>A0A6J0BRH2_NEOLC</name>
<keyword evidence="7 8" id="KW-0411">Iron-sulfur</keyword>
<dbReference type="GO" id="GO:0046872">
    <property type="term" value="F:metal ion binding"/>
    <property type="evidence" value="ECO:0007669"/>
    <property type="project" value="UniProtKB-KW"/>
</dbReference>
<evidence type="ECO:0000256" key="5">
    <source>
        <dbReference type="ARBA" id="ARBA00022840"/>
    </source>
</evidence>
<evidence type="ECO:0000256" key="2">
    <source>
        <dbReference type="ARBA" id="ARBA00022490"/>
    </source>
</evidence>
<reference evidence="11" key="1">
    <citation type="submission" date="2025-08" db="UniProtKB">
        <authorList>
            <consortium name="RefSeq"/>
        </authorList>
    </citation>
    <scope>IDENTIFICATION</scope>
    <source>
        <tissue evidence="11">Thorax and Abdomen</tissue>
    </source>
</reference>
<dbReference type="InterPro" id="IPR028601">
    <property type="entry name" value="NUBP1/Nbp35"/>
</dbReference>
<dbReference type="OrthoDB" id="1741334at2759"/>
<comment type="similarity">
    <text evidence="8">Belongs to the Mrp/NBP35 ATP-binding proteins family. NUBP1/NBP35 subfamily.</text>
</comment>
<evidence type="ECO:0000256" key="9">
    <source>
        <dbReference type="SAM" id="MobiDB-lite"/>
    </source>
</evidence>
<feature type="binding site" evidence="8">
    <location>
        <position position="240"/>
    </location>
    <ligand>
        <name>[4Fe-4S] cluster</name>
        <dbReference type="ChEBI" id="CHEBI:49883"/>
        <label>2</label>
        <note>ligand shared with heterodimeric partner</note>
    </ligand>
</feature>
<dbReference type="HAMAP" id="MF_03038">
    <property type="entry name" value="NUBP1"/>
    <property type="match status" value="1"/>
</dbReference>
<evidence type="ECO:0000256" key="8">
    <source>
        <dbReference type="HAMAP-Rule" id="MF_03038"/>
    </source>
</evidence>
<dbReference type="Gene3D" id="3.40.50.300">
    <property type="entry name" value="P-loop containing nucleotide triphosphate hydrolases"/>
    <property type="match status" value="1"/>
</dbReference>
<dbReference type="InterPro" id="IPR027417">
    <property type="entry name" value="P-loop_NTPase"/>
</dbReference>